<dbReference type="AlphaFoldDB" id="M0AU33"/>
<comment type="cofactor">
    <cofactor evidence="1 13">
        <name>adenosylcob(III)alamin</name>
        <dbReference type="ChEBI" id="CHEBI:18408"/>
    </cofactor>
</comment>
<comment type="similarity">
    <text evidence="2 13">Belongs to the ribonucleoside diphosphate reductase class-2 family.</text>
</comment>
<organism evidence="18 19">
    <name type="scientific">Natrialba asiatica (strain ATCC 700177 / DSM 12278 / JCM 9576 / FERM P-10747 / NBRC 102637 / 172P1)</name>
    <dbReference type="NCBI Taxonomy" id="29540"/>
    <lineage>
        <taxon>Archaea</taxon>
        <taxon>Methanobacteriati</taxon>
        <taxon>Methanobacteriota</taxon>
        <taxon>Stenosarchaea group</taxon>
        <taxon>Halobacteria</taxon>
        <taxon>Halobacteriales</taxon>
        <taxon>Natrialbaceae</taxon>
        <taxon>Natrialba</taxon>
    </lineage>
</organism>
<dbReference type="Pfam" id="PF12637">
    <property type="entry name" value="TSCPD"/>
    <property type="match status" value="1"/>
</dbReference>
<comment type="caution">
    <text evidence="18">The sequence shown here is derived from an EMBL/GenBank/DDBJ whole genome shotgun (WGS) entry which is preliminary data.</text>
</comment>
<evidence type="ECO:0000259" key="17">
    <source>
        <dbReference type="Pfam" id="PF12637"/>
    </source>
</evidence>
<evidence type="ECO:0000259" key="16">
    <source>
        <dbReference type="Pfam" id="PF02867"/>
    </source>
</evidence>
<dbReference type="InterPro" id="IPR013509">
    <property type="entry name" value="RNR_lsu_N"/>
</dbReference>
<evidence type="ECO:0000256" key="9">
    <source>
        <dbReference type="ARBA" id="ARBA00023157"/>
    </source>
</evidence>
<dbReference type="EMBL" id="AOIO01000023">
    <property type="protein sequence ID" value="ELZ01847.1"/>
    <property type="molecule type" value="Genomic_DNA"/>
</dbReference>
<dbReference type="GO" id="GO:0031419">
    <property type="term" value="F:cobalamin binding"/>
    <property type="evidence" value="ECO:0007669"/>
    <property type="project" value="UniProtKB-KW"/>
</dbReference>
<dbReference type="GO" id="GO:0004748">
    <property type="term" value="F:ribonucleoside-diphosphate reductase activity, thioredoxin disulfide as acceptor"/>
    <property type="evidence" value="ECO:0007669"/>
    <property type="project" value="UniProtKB-EC"/>
</dbReference>
<dbReference type="InterPro" id="IPR024434">
    <property type="entry name" value="TSCPD_dom"/>
</dbReference>
<keyword evidence="7 13" id="KW-0547">Nucleotide-binding</keyword>
<dbReference type="eggNOG" id="arCOG04276">
    <property type="taxonomic scope" value="Archaea"/>
</dbReference>
<evidence type="ECO:0000256" key="2">
    <source>
        <dbReference type="ARBA" id="ARBA00007405"/>
    </source>
</evidence>
<feature type="region of interest" description="Disordered" evidence="14">
    <location>
        <begin position="975"/>
        <end position="1021"/>
    </location>
</feature>
<evidence type="ECO:0000256" key="11">
    <source>
        <dbReference type="ARBA" id="ARBA00025437"/>
    </source>
</evidence>
<evidence type="ECO:0000256" key="13">
    <source>
        <dbReference type="RuleBase" id="RU364064"/>
    </source>
</evidence>
<dbReference type="PANTHER" id="PTHR43371">
    <property type="entry name" value="VITAMIN B12-DEPENDENT RIBONUCLEOTIDE REDUCTASE"/>
    <property type="match status" value="1"/>
</dbReference>
<gene>
    <name evidence="18" type="ORF">C481_10012</name>
</gene>
<evidence type="ECO:0000256" key="6">
    <source>
        <dbReference type="ARBA" id="ARBA00022634"/>
    </source>
</evidence>
<feature type="domain" description="Ribonucleotide reductase large subunit N-terminal" evidence="15">
    <location>
        <begin position="27"/>
        <end position="171"/>
    </location>
</feature>
<dbReference type="PRINTS" id="PR01183">
    <property type="entry name" value="RIBORDTASEM1"/>
</dbReference>
<dbReference type="GO" id="GO:0009263">
    <property type="term" value="P:deoxyribonucleotide biosynthetic process"/>
    <property type="evidence" value="ECO:0007669"/>
    <property type="project" value="InterPro"/>
</dbReference>
<sequence>MSEHDISAADLTLPIKRTDGETLEQRLTANAYNNILPARYLRKDANGDLIEEQEDLFERVGKNIALAEAVYEAENQDTEITVTPDQLKPDHPRRDELAAEVFGAGTTADDDVETELTEHNVNKFAYETVVPELPDTVREHVEDVAETFTEGMESLSFMPNSPTLMNAGDELQQLSACFVMSPDDDLSDIHETAKKAAEVFQSGGGVGYGFWQLRPYGDAVGSTGGIASGPITFMRTYDQLCETIAQGGTRRGAQMGIMRVSHPDVIEFIHAKNKDVSLAHCLRLNDPDDYTYTSFSEALEEARGLIDEDGRVPKHLRNAVEGHLSNFNISVGVTDAFMEAVQNGDEYTFTNPRTEEPHIATEETKEMYSRYDLGEHVEVGEPLSIPAELIFERIVEGAHENGEPGVIYLERVNKEHSFDTEANPDHRILATNPCGEQPLEEHEACNLGHINLSTLADQAAPDWRVWSEEHADEFTSRAEAIDAFLAEAIDYDEFDERIEYGTRFLENVVTMSDFPVEEIEETVRDMRKIGLGIMGLAQLYVQLGVKYGSEEGNEIARQLMTHINHGAKAKSHELAEERGSFNDWDDSKYAAPTEYREWFERQTGEDADEWEDGFPIRNHNVTTIAPTGTTSMVGNTTGGCEPIYNVAYYKNVTDDVQGDEMLVEFDDYFLRTLEANDIDVEAVKEEAQEQMATNQFEGVEGLSTVPDAIGELFVITADLSAKDHAAVQCACQKGVDSAISKTVNAPNDSTLEDAKEVFEWVYENGGKGVTYYRDGTRSKQVLTTRAENTDFADETEAAEALVDQIDEIFGGLEAFLESEDVQAVLEEDVDELAGDARDAAAEPDREPVHVDFTEKRERPDALQGVSQRIDTGYGKVYVTINEDPETGQPFELFANIGHSGGFTNSFTEALAKVISTSLRSGVDPDEIVDELCGTRSPKVAWDKGEQIQSIPDAIGTAMRRYLEDEIDKPYPTQQTLEDAAETGTDAEFSEPETDGGAGVADRDGDDATQDLIDAGESPECPECGSLSLYFSEGCKTCESCGWSEC</sequence>
<reference evidence="18 19" key="1">
    <citation type="journal article" date="2014" name="PLoS Genet.">
        <title>Phylogenetically driven sequencing of extremely halophilic archaea reveals strategies for static and dynamic osmo-response.</title>
        <authorList>
            <person name="Becker E.A."/>
            <person name="Seitzer P.M."/>
            <person name="Tritt A."/>
            <person name="Larsen D."/>
            <person name="Krusor M."/>
            <person name="Yao A.I."/>
            <person name="Wu D."/>
            <person name="Madern D."/>
            <person name="Eisen J.A."/>
            <person name="Darling A.E."/>
            <person name="Facciotti M.T."/>
        </authorList>
    </citation>
    <scope>NUCLEOTIDE SEQUENCE [LARGE SCALE GENOMIC DNA]</scope>
    <source>
        <strain evidence="18 19">DSM 12278</strain>
    </source>
</reference>
<evidence type="ECO:0000256" key="1">
    <source>
        <dbReference type="ARBA" id="ARBA00001922"/>
    </source>
</evidence>
<keyword evidence="5 13" id="KW-0846">Cobalamin</keyword>
<dbReference type="Proteomes" id="UP000011554">
    <property type="component" value="Unassembled WGS sequence"/>
</dbReference>
<dbReference type="SUPFAM" id="SSF51998">
    <property type="entry name" value="PFL-like glycyl radical enzymes"/>
    <property type="match status" value="1"/>
</dbReference>
<evidence type="ECO:0000256" key="8">
    <source>
        <dbReference type="ARBA" id="ARBA00023002"/>
    </source>
</evidence>
<dbReference type="OrthoDB" id="6188at2157"/>
<evidence type="ECO:0000313" key="18">
    <source>
        <dbReference type="EMBL" id="ELZ01847.1"/>
    </source>
</evidence>
<dbReference type="EC" id="1.17.4.1" evidence="3 13"/>
<dbReference type="InterPro" id="IPR050862">
    <property type="entry name" value="RdRp_reductase_class-2"/>
</dbReference>
<dbReference type="Gene3D" id="3.20.70.20">
    <property type="match status" value="1"/>
</dbReference>
<dbReference type="NCBIfam" id="TIGR02504">
    <property type="entry name" value="NrdJ_Z"/>
    <property type="match status" value="1"/>
</dbReference>
<dbReference type="InterPro" id="IPR000788">
    <property type="entry name" value="RNR_lg_C"/>
</dbReference>
<dbReference type="RefSeq" id="WP_006109037.1">
    <property type="nucleotide sequence ID" value="NZ_AOIO01000023.1"/>
</dbReference>
<keyword evidence="9" id="KW-1015">Disulfide bond</keyword>
<dbReference type="PATRIC" id="fig|29540.5.peg.2039"/>
<dbReference type="Pfam" id="PF02867">
    <property type="entry name" value="Ribonuc_red_lgC"/>
    <property type="match status" value="1"/>
</dbReference>
<comment type="catalytic activity">
    <reaction evidence="12 13">
        <text>a 2'-deoxyribonucleoside 5'-diphosphate + [thioredoxin]-disulfide + H2O = a ribonucleoside 5'-diphosphate + [thioredoxin]-dithiol</text>
        <dbReference type="Rhea" id="RHEA:23252"/>
        <dbReference type="Rhea" id="RHEA-COMP:10698"/>
        <dbReference type="Rhea" id="RHEA-COMP:10700"/>
        <dbReference type="ChEBI" id="CHEBI:15377"/>
        <dbReference type="ChEBI" id="CHEBI:29950"/>
        <dbReference type="ChEBI" id="CHEBI:50058"/>
        <dbReference type="ChEBI" id="CHEBI:57930"/>
        <dbReference type="ChEBI" id="CHEBI:73316"/>
        <dbReference type="EC" id="1.17.4.1"/>
    </reaction>
</comment>
<dbReference type="GO" id="GO:0071897">
    <property type="term" value="P:DNA biosynthetic process"/>
    <property type="evidence" value="ECO:0007669"/>
    <property type="project" value="UniProtKB-KW"/>
</dbReference>
<evidence type="ECO:0000313" key="19">
    <source>
        <dbReference type="Proteomes" id="UP000011554"/>
    </source>
</evidence>
<dbReference type="Pfam" id="PF00317">
    <property type="entry name" value="Ribonuc_red_lgN"/>
    <property type="match status" value="1"/>
</dbReference>
<accession>M0AU33</accession>
<evidence type="ECO:0000256" key="5">
    <source>
        <dbReference type="ARBA" id="ARBA00022628"/>
    </source>
</evidence>
<proteinExistence type="inferred from homology"/>
<dbReference type="STRING" id="29540.C481_10012"/>
<name>M0AU33_NATA1</name>
<evidence type="ECO:0000256" key="14">
    <source>
        <dbReference type="SAM" id="MobiDB-lite"/>
    </source>
</evidence>
<keyword evidence="19" id="KW-1185">Reference proteome</keyword>
<feature type="domain" description="TSCPD" evidence="17">
    <location>
        <begin position="858"/>
        <end position="962"/>
    </location>
</feature>
<protein>
    <recommendedName>
        <fullName evidence="4 13">Vitamin B12-dependent ribonucleotide reductase</fullName>
        <ecNumber evidence="3 13">1.17.4.1</ecNumber>
    </recommendedName>
</protein>
<evidence type="ECO:0000256" key="4">
    <source>
        <dbReference type="ARBA" id="ARBA00014409"/>
    </source>
</evidence>
<feature type="domain" description="Ribonucleotide reductase large subunit C-terminal" evidence="16">
    <location>
        <begin position="175"/>
        <end position="772"/>
    </location>
</feature>
<evidence type="ECO:0000259" key="15">
    <source>
        <dbReference type="Pfam" id="PF00317"/>
    </source>
</evidence>
<keyword evidence="6 13" id="KW-0237">DNA synthesis</keyword>
<dbReference type="PANTHER" id="PTHR43371:SF1">
    <property type="entry name" value="RIBONUCLEOSIDE-DIPHOSPHATE REDUCTASE"/>
    <property type="match status" value="1"/>
</dbReference>
<comment type="function">
    <text evidence="11 13">Catalyzes the reduction of ribonucleotides to deoxyribonucleotides. May function to provide a pool of deoxyribonucleotide precursors for DNA repair during oxygen limitation and/or for immediate growth after restoration of oxygen.</text>
</comment>
<dbReference type="InterPro" id="IPR013344">
    <property type="entry name" value="RNR_NrdJ/NrdZ"/>
</dbReference>
<evidence type="ECO:0000256" key="10">
    <source>
        <dbReference type="ARBA" id="ARBA00023285"/>
    </source>
</evidence>
<evidence type="ECO:0000256" key="3">
    <source>
        <dbReference type="ARBA" id="ARBA00012274"/>
    </source>
</evidence>
<dbReference type="GO" id="GO:0005524">
    <property type="term" value="F:ATP binding"/>
    <property type="evidence" value="ECO:0007669"/>
    <property type="project" value="InterPro"/>
</dbReference>
<dbReference type="eggNOG" id="arCOG03713">
    <property type="taxonomic scope" value="Archaea"/>
</dbReference>
<keyword evidence="8 13" id="KW-0560">Oxidoreductase</keyword>
<evidence type="ECO:0000256" key="12">
    <source>
        <dbReference type="ARBA" id="ARBA00047754"/>
    </source>
</evidence>
<evidence type="ECO:0000256" key="7">
    <source>
        <dbReference type="ARBA" id="ARBA00022741"/>
    </source>
</evidence>
<keyword evidence="10 13" id="KW-0170">Cobalt</keyword>
<dbReference type="CDD" id="cd02888">
    <property type="entry name" value="RNR_II_dimer"/>
    <property type="match status" value="1"/>
</dbReference>